<keyword evidence="1" id="KW-0472">Membrane</keyword>
<protein>
    <recommendedName>
        <fullName evidence="4">SHOCT domain-containing protein</fullName>
    </recommendedName>
</protein>
<keyword evidence="1" id="KW-1133">Transmembrane helix</keyword>
<comment type="caution">
    <text evidence="2">The sequence shown here is derived from an EMBL/GenBank/DDBJ whole genome shotgun (WGS) entry which is preliminary data.</text>
</comment>
<evidence type="ECO:0000313" key="2">
    <source>
        <dbReference type="EMBL" id="MFC4309579.1"/>
    </source>
</evidence>
<organism evidence="2 3">
    <name type="scientific">Steroidobacter flavus</name>
    <dbReference type="NCBI Taxonomy" id="1842136"/>
    <lineage>
        <taxon>Bacteria</taxon>
        <taxon>Pseudomonadati</taxon>
        <taxon>Pseudomonadota</taxon>
        <taxon>Gammaproteobacteria</taxon>
        <taxon>Steroidobacterales</taxon>
        <taxon>Steroidobacteraceae</taxon>
        <taxon>Steroidobacter</taxon>
    </lineage>
</organism>
<reference evidence="3" key="1">
    <citation type="journal article" date="2019" name="Int. J. Syst. Evol. Microbiol.">
        <title>The Global Catalogue of Microorganisms (GCM) 10K type strain sequencing project: providing services to taxonomists for standard genome sequencing and annotation.</title>
        <authorList>
            <consortium name="The Broad Institute Genomics Platform"/>
            <consortium name="The Broad Institute Genome Sequencing Center for Infectious Disease"/>
            <person name="Wu L."/>
            <person name="Ma J."/>
        </authorList>
    </citation>
    <scope>NUCLEOTIDE SEQUENCE [LARGE SCALE GENOMIC DNA]</scope>
    <source>
        <strain evidence="3">CGMCC 1.10759</strain>
    </source>
</reference>
<keyword evidence="1" id="KW-0812">Transmembrane</keyword>
<feature type="transmembrane region" description="Helical" evidence="1">
    <location>
        <begin position="95"/>
        <end position="117"/>
    </location>
</feature>
<evidence type="ECO:0000313" key="3">
    <source>
        <dbReference type="Proteomes" id="UP001595904"/>
    </source>
</evidence>
<gene>
    <name evidence="2" type="ORF">ACFPN2_10855</name>
</gene>
<dbReference type="RefSeq" id="WP_380596624.1">
    <property type="nucleotide sequence ID" value="NZ_JBHSDU010000003.1"/>
</dbReference>
<name>A0ABV8SSU7_9GAMM</name>
<dbReference type="EMBL" id="JBHSDU010000003">
    <property type="protein sequence ID" value="MFC4309579.1"/>
    <property type="molecule type" value="Genomic_DNA"/>
</dbReference>
<feature type="transmembrane region" description="Helical" evidence="1">
    <location>
        <begin position="129"/>
        <end position="147"/>
    </location>
</feature>
<evidence type="ECO:0008006" key="4">
    <source>
        <dbReference type="Google" id="ProtNLM"/>
    </source>
</evidence>
<sequence length="236" mass="26429">MTQEPQARPVRARAEHISLDTGHDDALVTSKKRPHRPTRMSYTLASKLRGCVTQLGLLDDHYLSVQLTRPDSESRKYDFDLRFANAKPMIVRHVAWFWAALAVSLAALATCALWLLWPKNAAEWVNPVPLTAVAALLASLGSVLMFLRRTTESLEFTSVHGGVTLVSVTGAVGSAREGKKFFIELIKSIHAAKVARPQPPQTFLRDEMREHHRLRELGVLTEEQYETSKSRILASH</sequence>
<dbReference type="Proteomes" id="UP001595904">
    <property type="component" value="Unassembled WGS sequence"/>
</dbReference>
<keyword evidence="3" id="KW-1185">Reference proteome</keyword>
<evidence type="ECO:0000256" key="1">
    <source>
        <dbReference type="SAM" id="Phobius"/>
    </source>
</evidence>
<accession>A0ABV8SSU7</accession>
<proteinExistence type="predicted"/>